<keyword evidence="5" id="KW-0598">Phosphotransferase system</keyword>
<reference evidence="9 10" key="1">
    <citation type="journal article" date="2015" name="Genome Announc.">
        <title>Expanding the biotechnology potential of lactobacilli through comparative genomics of 213 strains and associated genera.</title>
        <authorList>
            <person name="Sun Z."/>
            <person name="Harris H.M."/>
            <person name="McCann A."/>
            <person name="Guo C."/>
            <person name="Argimon S."/>
            <person name="Zhang W."/>
            <person name="Yang X."/>
            <person name="Jeffery I.B."/>
            <person name="Cooney J.C."/>
            <person name="Kagawa T.F."/>
            <person name="Liu W."/>
            <person name="Song Y."/>
            <person name="Salvetti E."/>
            <person name="Wrobel A."/>
            <person name="Rasinkangas P."/>
            <person name="Parkhill J."/>
            <person name="Rea M.C."/>
            <person name="O'Sullivan O."/>
            <person name="Ritari J."/>
            <person name="Douillard F.P."/>
            <person name="Paul Ross R."/>
            <person name="Yang R."/>
            <person name="Briner A.E."/>
            <person name="Felis G.E."/>
            <person name="de Vos W.M."/>
            <person name="Barrangou R."/>
            <person name="Klaenhammer T.R."/>
            <person name="Caufield P.W."/>
            <person name="Cui Y."/>
            <person name="Zhang H."/>
            <person name="O'Toole P.W."/>
        </authorList>
    </citation>
    <scope>NUCLEOTIDE SEQUENCE [LARGE SCALE GENOMIC DNA]</scope>
    <source>
        <strain evidence="9 10">DSM 12744</strain>
    </source>
</reference>
<evidence type="ECO:0000256" key="3">
    <source>
        <dbReference type="ARBA" id="ARBA00022597"/>
    </source>
</evidence>
<comment type="caution">
    <text evidence="9">The sequence shown here is derived from an EMBL/GenBank/DDBJ whole genome shotgun (WGS) entry which is preliminary data.</text>
</comment>
<dbReference type="Proteomes" id="UP000051330">
    <property type="component" value="Unassembled WGS sequence"/>
</dbReference>
<feature type="domain" description="PTS EIIB type-3" evidence="8">
    <location>
        <begin position="1"/>
        <end position="103"/>
    </location>
</feature>
<feature type="modified residue" description="Phosphocysteine; by EIIA" evidence="7">
    <location>
        <position position="7"/>
    </location>
</feature>
<name>A0A0R1MSQ0_9LACO</name>
<gene>
    <name evidence="9" type="ORF">FD09_GL000726</name>
</gene>
<evidence type="ECO:0000256" key="7">
    <source>
        <dbReference type="PROSITE-ProRule" id="PRU00423"/>
    </source>
</evidence>
<protein>
    <recommendedName>
        <fullName evidence="8">PTS EIIB type-3 domain-containing protein</fullName>
    </recommendedName>
</protein>
<evidence type="ECO:0000313" key="10">
    <source>
        <dbReference type="Proteomes" id="UP000051330"/>
    </source>
</evidence>
<keyword evidence="4" id="KW-0808">Transferase</keyword>
<dbReference type="PROSITE" id="PS51100">
    <property type="entry name" value="PTS_EIIB_TYPE_3"/>
    <property type="match status" value="1"/>
</dbReference>
<dbReference type="InterPro" id="IPR036095">
    <property type="entry name" value="PTS_EIIB-like_sf"/>
</dbReference>
<dbReference type="AlphaFoldDB" id="A0A0R1MSQ0"/>
<evidence type="ECO:0000256" key="2">
    <source>
        <dbReference type="ARBA" id="ARBA00022553"/>
    </source>
</evidence>
<dbReference type="GO" id="GO:0009401">
    <property type="term" value="P:phosphoenolpyruvate-dependent sugar phosphotransferase system"/>
    <property type="evidence" value="ECO:0007669"/>
    <property type="project" value="UniProtKB-KW"/>
</dbReference>
<evidence type="ECO:0000256" key="4">
    <source>
        <dbReference type="ARBA" id="ARBA00022679"/>
    </source>
</evidence>
<dbReference type="PANTHER" id="PTHR34581:SF2">
    <property type="entry name" value="PTS SYSTEM N,N'-DIACETYLCHITOBIOSE-SPECIFIC EIIB COMPONENT"/>
    <property type="match status" value="1"/>
</dbReference>
<dbReference type="GO" id="GO:0016301">
    <property type="term" value="F:kinase activity"/>
    <property type="evidence" value="ECO:0007669"/>
    <property type="project" value="UniProtKB-KW"/>
</dbReference>
<keyword evidence="6" id="KW-0418">Kinase</keyword>
<dbReference type="OrthoDB" id="9808134at2"/>
<dbReference type="EMBL" id="AZEC01000012">
    <property type="protein sequence ID" value="KRL11357.1"/>
    <property type="molecule type" value="Genomic_DNA"/>
</dbReference>
<evidence type="ECO:0000256" key="5">
    <source>
        <dbReference type="ARBA" id="ARBA00022683"/>
    </source>
</evidence>
<dbReference type="PANTHER" id="PTHR34581">
    <property type="entry name" value="PTS SYSTEM N,N'-DIACETYLCHITOBIOSE-SPECIFIC EIIB COMPONENT"/>
    <property type="match status" value="1"/>
</dbReference>
<dbReference type="InterPro" id="IPR051819">
    <property type="entry name" value="PTS_sugar-specific_EIIB"/>
</dbReference>
<keyword evidence="2" id="KW-0597">Phosphoprotein</keyword>
<dbReference type="Gene3D" id="3.40.50.2300">
    <property type="match status" value="1"/>
</dbReference>
<evidence type="ECO:0000256" key="6">
    <source>
        <dbReference type="ARBA" id="ARBA00022777"/>
    </source>
</evidence>
<dbReference type="SUPFAM" id="SSF52794">
    <property type="entry name" value="PTS system IIB component-like"/>
    <property type="match status" value="1"/>
</dbReference>
<organism evidence="9 10">
    <name type="scientific">Schleiferilactobacillus perolens DSM 12744</name>
    <dbReference type="NCBI Taxonomy" id="1423792"/>
    <lineage>
        <taxon>Bacteria</taxon>
        <taxon>Bacillati</taxon>
        <taxon>Bacillota</taxon>
        <taxon>Bacilli</taxon>
        <taxon>Lactobacillales</taxon>
        <taxon>Lactobacillaceae</taxon>
        <taxon>Schleiferilactobacillus</taxon>
    </lineage>
</organism>
<keyword evidence="3" id="KW-0762">Sugar transport</keyword>
<dbReference type="GO" id="GO:0008982">
    <property type="term" value="F:protein-N(PI)-phosphohistidine-sugar phosphotransferase activity"/>
    <property type="evidence" value="ECO:0007669"/>
    <property type="project" value="InterPro"/>
</dbReference>
<keyword evidence="1" id="KW-0813">Transport</keyword>
<accession>A0A0R1MSQ0</accession>
<evidence type="ECO:0000313" key="9">
    <source>
        <dbReference type="EMBL" id="KRL11357.1"/>
    </source>
</evidence>
<evidence type="ECO:0000259" key="8">
    <source>
        <dbReference type="PROSITE" id="PS51100"/>
    </source>
</evidence>
<sequence>MRILLSCSGGMSSSLIAEALSDEAKKRSVDLAVDATGSESVADDLDEKQYDAVLLAPQTVYRKDAIKAEADSHHIPFLMIPRLMYSPLQAGKLLDLVNEKLGK</sequence>
<dbReference type="Pfam" id="PF02302">
    <property type="entry name" value="PTS_IIB"/>
    <property type="match status" value="1"/>
</dbReference>
<evidence type="ECO:0000256" key="1">
    <source>
        <dbReference type="ARBA" id="ARBA00022448"/>
    </source>
</evidence>
<dbReference type="PATRIC" id="fig|1423792.3.peg.741"/>
<dbReference type="InterPro" id="IPR013012">
    <property type="entry name" value="PTS_EIIB_3"/>
</dbReference>
<dbReference type="STRING" id="1423792.FD09_GL000726"/>
<proteinExistence type="predicted"/>
<dbReference type="InterPro" id="IPR003501">
    <property type="entry name" value="PTS_EIIB_2/3"/>
</dbReference>
<dbReference type="RefSeq" id="WP_057821619.1">
    <property type="nucleotide sequence ID" value="NZ_AZEC01000012.1"/>
</dbReference>
<keyword evidence="10" id="KW-1185">Reference proteome</keyword>